<evidence type="ECO:0000256" key="2">
    <source>
        <dbReference type="ARBA" id="ARBA00024446"/>
    </source>
</evidence>
<dbReference type="EMBL" id="CP036298">
    <property type="protein sequence ID" value="QDV21982.1"/>
    <property type="molecule type" value="Genomic_DNA"/>
</dbReference>
<comment type="subcellular location">
    <subcellularLocation>
        <location evidence="1">Bacterial microcompartment</location>
    </subcellularLocation>
</comment>
<dbReference type="KEGG" id="ahel:Q31a_02610"/>
<evidence type="ECO:0000256" key="1">
    <source>
        <dbReference type="ARBA" id="ARBA00024322"/>
    </source>
</evidence>
<dbReference type="InterPro" id="IPR004992">
    <property type="entry name" value="EutN_CcmL"/>
</dbReference>
<dbReference type="Proteomes" id="UP000318017">
    <property type="component" value="Chromosome"/>
</dbReference>
<proteinExistence type="predicted"/>
<dbReference type="AlphaFoldDB" id="A0A518G044"/>
<dbReference type="PANTHER" id="PTHR36539">
    <property type="entry name" value="ETHANOLAMINE UTILIZATION PROTEIN EUTN"/>
    <property type="match status" value="1"/>
</dbReference>
<reference evidence="3 4" key="1">
    <citation type="submission" date="2019-02" db="EMBL/GenBank/DDBJ databases">
        <title>Deep-cultivation of Planctomycetes and their phenomic and genomic characterization uncovers novel biology.</title>
        <authorList>
            <person name="Wiegand S."/>
            <person name="Jogler M."/>
            <person name="Boedeker C."/>
            <person name="Pinto D."/>
            <person name="Vollmers J."/>
            <person name="Rivas-Marin E."/>
            <person name="Kohn T."/>
            <person name="Peeters S.H."/>
            <person name="Heuer A."/>
            <person name="Rast P."/>
            <person name="Oberbeckmann S."/>
            <person name="Bunk B."/>
            <person name="Jeske O."/>
            <person name="Meyerdierks A."/>
            <person name="Storesund J.E."/>
            <person name="Kallscheuer N."/>
            <person name="Luecker S."/>
            <person name="Lage O.M."/>
            <person name="Pohl T."/>
            <person name="Merkel B.J."/>
            <person name="Hornburger P."/>
            <person name="Mueller R.-W."/>
            <person name="Bruemmer F."/>
            <person name="Labrenz M."/>
            <person name="Spormann A.M."/>
            <person name="Op den Camp H."/>
            <person name="Overmann J."/>
            <person name="Amann R."/>
            <person name="Jetten M.S.M."/>
            <person name="Mascher T."/>
            <person name="Medema M.H."/>
            <person name="Devos D.P."/>
            <person name="Kaster A.-K."/>
            <person name="Ovreas L."/>
            <person name="Rohde M."/>
            <person name="Galperin M.Y."/>
            <person name="Jogler C."/>
        </authorList>
    </citation>
    <scope>NUCLEOTIDE SEQUENCE [LARGE SCALE GENOMIC DNA]</scope>
    <source>
        <strain evidence="3 4">Q31a</strain>
    </source>
</reference>
<organism evidence="3 4">
    <name type="scientific">Aureliella helgolandensis</name>
    <dbReference type="NCBI Taxonomy" id="2527968"/>
    <lineage>
        <taxon>Bacteria</taxon>
        <taxon>Pseudomonadati</taxon>
        <taxon>Planctomycetota</taxon>
        <taxon>Planctomycetia</taxon>
        <taxon>Pirellulales</taxon>
        <taxon>Pirellulaceae</taxon>
        <taxon>Aureliella</taxon>
    </lineage>
</organism>
<dbReference type="SUPFAM" id="SSF159133">
    <property type="entry name" value="EutN/CcmL-like"/>
    <property type="match status" value="1"/>
</dbReference>
<dbReference type="InterPro" id="IPR036677">
    <property type="entry name" value="EutN_CcmL_sf"/>
</dbReference>
<dbReference type="GO" id="GO:0031469">
    <property type="term" value="C:bacterial microcompartment"/>
    <property type="evidence" value="ECO:0007669"/>
    <property type="project" value="UniProtKB-SubCell"/>
</dbReference>
<name>A0A518G044_9BACT</name>
<evidence type="ECO:0000313" key="4">
    <source>
        <dbReference type="Proteomes" id="UP000318017"/>
    </source>
</evidence>
<dbReference type="OrthoDB" id="281843at2"/>
<dbReference type="PANTHER" id="PTHR36539:SF1">
    <property type="entry name" value="BACTERIAL MICROCOMPARTMENT SHELL VERTEX PROTEIN EUTN"/>
    <property type="match status" value="1"/>
</dbReference>
<dbReference type="Gene3D" id="2.40.50.220">
    <property type="entry name" value="EutN/Ccml"/>
    <property type="match status" value="1"/>
</dbReference>
<dbReference type="PROSITE" id="PS51932">
    <property type="entry name" value="BMV"/>
    <property type="match status" value="1"/>
</dbReference>
<evidence type="ECO:0000313" key="3">
    <source>
        <dbReference type="EMBL" id="QDV21982.1"/>
    </source>
</evidence>
<dbReference type="Pfam" id="PF03319">
    <property type="entry name" value="EutN_CcmL"/>
    <property type="match status" value="1"/>
</dbReference>
<accession>A0A518G044</accession>
<protein>
    <submittedName>
        <fullName evidence="3">Ethanolamine utilization protein EutN/carboxysome</fullName>
    </submittedName>
</protein>
<sequence length="103" mass="10855">MKIYKVLGSVTLSRFHPTFTGARLVAAESADAELLGTPAAENPDLLIVWDALGAGLGAKIAVSDGGEAAQPFRPELKAVDAYCSAILDTVNIDPQTVQQIKFQ</sequence>
<gene>
    <name evidence="3" type="ORF">Q31a_02610</name>
</gene>
<dbReference type="RefSeq" id="WP_145072797.1">
    <property type="nucleotide sequence ID" value="NZ_CP036298.1"/>
</dbReference>
<keyword evidence="4" id="KW-1185">Reference proteome</keyword>
<keyword evidence="2" id="KW-1283">Bacterial microcompartment</keyword>